<dbReference type="InterPro" id="IPR036716">
    <property type="entry name" value="Pest_crys_N_sf"/>
</dbReference>
<dbReference type="PANTHER" id="PTHR37003">
    <property type="entry name" value="ENDOTOXIN_N DOMAIN-CONTAINING PROTEIN-RELATED"/>
    <property type="match status" value="1"/>
</dbReference>
<accession>A0A1L7U426</accession>
<reference evidence="4" key="1">
    <citation type="journal article" date="2016" name="Genome Biol. Evol.">
        <title>Comparative 'omics' of the Fusarium fujikuroi species complex highlights differences in genetic potential and metabolite synthesis.</title>
        <authorList>
            <person name="Niehaus E.-M."/>
            <person name="Muensterkoetter M."/>
            <person name="Proctor R.H."/>
            <person name="Brown D.W."/>
            <person name="Sharon A."/>
            <person name="Idan Y."/>
            <person name="Oren-Young L."/>
            <person name="Sieber C.M."/>
            <person name="Novak O."/>
            <person name="Pencik A."/>
            <person name="Tarkowska D."/>
            <person name="Hromadova K."/>
            <person name="Freeman S."/>
            <person name="Maymon M."/>
            <person name="Elazar M."/>
            <person name="Youssef S.A."/>
            <person name="El-Shabrawy E.S.M."/>
            <person name="Shalaby A.B.A."/>
            <person name="Houterman P."/>
            <person name="Brock N.L."/>
            <person name="Burkhardt I."/>
            <person name="Tsavkelova E.A."/>
            <person name="Dickschat J.S."/>
            <person name="Galuszka P."/>
            <person name="Gueldener U."/>
            <person name="Tudzynski B."/>
        </authorList>
    </citation>
    <scope>NUCLEOTIDE SEQUENCE [LARGE SCALE GENOMIC DNA]</scope>
    <source>
        <strain evidence="4">MRC7560</strain>
    </source>
</reference>
<dbReference type="RefSeq" id="XP_041687518.1">
    <property type="nucleotide sequence ID" value="XM_041821771.1"/>
</dbReference>
<evidence type="ECO:0000259" key="2">
    <source>
        <dbReference type="Pfam" id="PF03945"/>
    </source>
</evidence>
<dbReference type="InterPro" id="IPR005639">
    <property type="entry name" value="Pest_crys_dom_I"/>
</dbReference>
<protein>
    <submittedName>
        <fullName evidence="3">Uncharacterized protein</fullName>
    </submittedName>
</protein>
<dbReference type="Proteomes" id="UP000184255">
    <property type="component" value="Unassembled WGS sequence"/>
</dbReference>
<dbReference type="GeneID" id="65087570"/>
<dbReference type="Pfam" id="PF03945">
    <property type="entry name" value="Endotoxin_N"/>
    <property type="match status" value="1"/>
</dbReference>
<feature type="domain" description="Pesticidal crystal protein" evidence="2">
    <location>
        <begin position="44"/>
        <end position="207"/>
    </location>
</feature>
<dbReference type="AlphaFoldDB" id="A0A1L7U426"/>
<sequence length="502" mass="55810">MGIKISEKFLNDLTTKLIKAADSGQKLGVTDPEEVGQYVCSVLALGCELIPVIGSSLSALTTLFGSLLFHPNATEKIWEKLRERVEALVKTKITETQLSILRKKIRGLQDNMENYTRVWEDYKDSSGDEQMRARDTLKMTHIAFLSVVRAAIPEFRVESFAVPSLPLFALAANIHLMLLSDGIRHGIAWGYSEKNINTMRAEFKKKTSPQGVVGYAATMASEQNHLLKGAIATAIDLEMPTTIVATWEDAYSDLVVPASGYAGNGEGYDDLDYASYAYKVYYKGRGQVQPYHAELNDADNRGSTAAATLRAYADYDSGMVMNVLNYAEYWPYLAGDKMPESVLRKLDREIYFGPFGRHTTNAAWSEYSEAPVTDRGPPITSAYVRGWDDIDGLQIRYGNSWGHAYGSTTGGAPKQLDLAEDEYFYWVSVYYGQKLGKVRFWNNKDKALECGSGKHGSYYGCAAPPGYRLTSVYITKWESFTPPGCEGIILGFRSSLIEFTPN</sequence>
<dbReference type="SUPFAM" id="SSF56849">
    <property type="entry name" value="delta-Endotoxin (insectocide), N-terminal domain"/>
    <property type="match status" value="1"/>
</dbReference>
<name>A0A1L7U426_FUSMA</name>
<evidence type="ECO:0000313" key="3">
    <source>
        <dbReference type="EMBL" id="CVL02251.1"/>
    </source>
</evidence>
<dbReference type="Pfam" id="PF01419">
    <property type="entry name" value="Jacalin"/>
    <property type="match status" value="1"/>
</dbReference>
<evidence type="ECO:0000313" key="4">
    <source>
        <dbReference type="Proteomes" id="UP000184255"/>
    </source>
</evidence>
<gene>
    <name evidence="3" type="ORF">FMAN_08310</name>
</gene>
<dbReference type="InterPro" id="IPR036404">
    <property type="entry name" value="Jacalin-like_lectin_dom_sf"/>
</dbReference>
<dbReference type="EMBL" id="FCQH01000012">
    <property type="protein sequence ID" value="CVL02251.1"/>
    <property type="molecule type" value="Genomic_DNA"/>
</dbReference>
<dbReference type="VEuPathDB" id="FungiDB:FMAN_08310"/>
<feature type="domain" description="Jacalin-type lectin" evidence="1">
    <location>
        <begin position="372"/>
        <end position="449"/>
    </location>
</feature>
<dbReference type="GO" id="GO:0090729">
    <property type="term" value="F:toxin activity"/>
    <property type="evidence" value="ECO:0007669"/>
    <property type="project" value="InterPro"/>
</dbReference>
<evidence type="ECO:0000259" key="1">
    <source>
        <dbReference type="Pfam" id="PF01419"/>
    </source>
</evidence>
<dbReference type="PANTHER" id="PTHR37003:SF2">
    <property type="entry name" value="PESTICIDAL CRYSTAL PROTEIN N-TERMINAL DOMAIN-CONTAINING PROTEIN"/>
    <property type="match status" value="1"/>
</dbReference>
<keyword evidence="4" id="KW-1185">Reference proteome</keyword>
<dbReference type="InterPro" id="IPR038979">
    <property type="entry name" value="Pest_crys"/>
</dbReference>
<dbReference type="InterPro" id="IPR001229">
    <property type="entry name" value="Jacalin-like_lectin_dom"/>
</dbReference>
<dbReference type="SUPFAM" id="SSF51101">
    <property type="entry name" value="Mannose-binding lectins"/>
    <property type="match status" value="1"/>
</dbReference>
<comment type="caution">
    <text evidence="3">The sequence shown here is derived from an EMBL/GenBank/DDBJ whole genome shotgun (WGS) entry which is preliminary data.</text>
</comment>
<organism evidence="3 4">
    <name type="scientific">Fusarium mangiferae</name>
    <name type="common">Mango malformation disease fungus</name>
    <dbReference type="NCBI Taxonomy" id="192010"/>
    <lineage>
        <taxon>Eukaryota</taxon>
        <taxon>Fungi</taxon>
        <taxon>Dikarya</taxon>
        <taxon>Ascomycota</taxon>
        <taxon>Pezizomycotina</taxon>
        <taxon>Sordariomycetes</taxon>
        <taxon>Hypocreomycetidae</taxon>
        <taxon>Hypocreales</taxon>
        <taxon>Nectriaceae</taxon>
        <taxon>Fusarium</taxon>
        <taxon>Fusarium fujikuroi species complex</taxon>
    </lineage>
</organism>
<proteinExistence type="predicted"/>
<dbReference type="Gene3D" id="1.20.190.10">
    <property type="entry name" value="Pesticidal crystal protein, N-terminal domain"/>
    <property type="match status" value="2"/>
</dbReference>
<dbReference type="Gene3D" id="2.100.10.30">
    <property type="entry name" value="Jacalin-like lectin domain"/>
    <property type="match status" value="1"/>
</dbReference>
<dbReference type="GO" id="GO:0001907">
    <property type="term" value="P:symbiont-mediated killing of host cell"/>
    <property type="evidence" value="ECO:0007669"/>
    <property type="project" value="InterPro"/>
</dbReference>